<keyword evidence="4" id="KW-1185">Reference proteome</keyword>
<dbReference type="Pfam" id="PF25583">
    <property type="entry name" value="WCX"/>
    <property type="match status" value="1"/>
</dbReference>
<evidence type="ECO:0000259" key="2">
    <source>
        <dbReference type="Pfam" id="PF25583"/>
    </source>
</evidence>
<gene>
    <name evidence="3" type="ORF">BN8_03258</name>
</gene>
<dbReference type="InterPro" id="IPR057727">
    <property type="entry name" value="WCX_dom"/>
</dbReference>
<dbReference type="InterPro" id="IPR051534">
    <property type="entry name" value="CBASS_pafABC_assoc_protein"/>
</dbReference>
<dbReference type="PANTHER" id="PTHR34580:SF9">
    <property type="entry name" value="SLL5097 PROTEIN"/>
    <property type="match status" value="1"/>
</dbReference>
<dbReference type="EMBL" id="CAIT01000006">
    <property type="protein sequence ID" value="CCH54114.1"/>
    <property type="molecule type" value="Genomic_DNA"/>
</dbReference>
<proteinExistence type="predicted"/>
<dbReference type="RefSeq" id="WP_009282694.1">
    <property type="nucleotide sequence ID" value="NZ_CAIT01000006.1"/>
</dbReference>
<dbReference type="OrthoDB" id="43316at2"/>
<dbReference type="AlphaFoldDB" id="I2GJN9"/>
<dbReference type="InterPro" id="IPR026881">
    <property type="entry name" value="WYL_dom"/>
</dbReference>
<reference evidence="3 4" key="1">
    <citation type="journal article" date="2012" name="J. Bacteriol.">
        <title>Genome Sequence of the Filamentous Bacterium Fibrisoma limi BUZ 3T.</title>
        <authorList>
            <person name="Filippini M."/>
            <person name="Qi W."/>
            <person name="Jaenicke S."/>
            <person name="Goesmann A."/>
            <person name="Smits T.H."/>
            <person name="Bagheri H.C."/>
        </authorList>
    </citation>
    <scope>NUCLEOTIDE SEQUENCE [LARGE SCALE GENOMIC DNA]</scope>
    <source>
        <strain evidence="4">BUZ 3T</strain>
    </source>
</reference>
<evidence type="ECO:0000313" key="4">
    <source>
        <dbReference type="Proteomes" id="UP000009309"/>
    </source>
</evidence>
<feature type="domain" description="WYL" evidence="1">
    <location>
        <begin position="155"/>
        <end position="222"/>
    </location>
</feature>
<accession>I2GJN9</accession>
<dbReference type="Proteomes" id="UP000009309">
    <property type="component" value="Unassembled WGS sequence"/>
</dbReference>
<organism evidence="3 4">
    <name type="scientific">Fibrisoma limi BUZ 3</name>
    <dbReference type="NCBI Taxonomy" id="1185876"/>
    <lineage>
        <taxon>Bacteria</taxon>
        <taxon>Pseudomonadati</taxon>
        <taxon>Bacteroidota</taxon>
        <taxon>Cytophagia</taxon>
        <taxon>Cytophagales</taxon>
        <taxon>Spirosomataceae</taxon>
        <taxon>Fibrisoma</taxon>
    </lineage>
</organism>
<dbReference type="Pfam" id="PF13280">
    <property type="entry name" value="WYL"/>
    <property type="match status" value="1"/>
</dbReference>
<evidence type="ECO:0000259" key="1">
    <source>
        <dbReference type="Pfam" id="PF13280"/>
    </source>
</evidence>
<sequence>MPANRNALIRYRAIDTCLTNRYRKWTLDDLIEKVSEALYEYEGIVKGISRRTIQADIQMMRSDKLGYNAPIVVIGKKYYAYEDPGYSITQIPLTGQDLGRMSAAVEVLRQFKGFSHFEQLNEVVQKLEAHVYSAATNNQSVIDFEKNENLKGLVYLDMLYQAVVQQKPVKIMYQAFQARNPSQFCFQIWWLKEYKNRWFAVGVREKQFEVVNLALDRMQAVQLADEVTYRPNPGIDPDVFYRDVIGVTVSTTMRACRVLIWVALEQAPYVETKPLHASQQVVERRDDGVVIELKVQLNFELEREVLGFGDGMVVLAPARLRHRLEQRLAAATMRYEASQALTVPENE</sequence>
<name>I2GJN9_9BACT</name>
<comment type="caution">
    <text evidence="3">The sequence shown here is derived from an EMBL/GenBank/DDBJ whole genome shotgun (WGS) entry which is preliminary data.</text>
</comment>
<protein>
    <submittedName>
        <fullName evidence="3">Uncharacterized protein</fullName>
    </submittedName>
</protein>
<dbReference type="eggNOG" id="COG2378">
    <property type="taxonomic scope" value="Bacteria"/>
</dbReference>
<evidence type="ECO:0000313" key="3">
    <source>
        <dbReference type="EMBL" id="CCH54114.1"/>
    </source>
</evidence>
<feature type="domain" description="WCX" evidence="2">
    <location>
        <begin position="255"/>
        <end position="331"/>
    </location>
</feature>
<dbReference type="PANTHER" id="PTHR34580">
    <property type="match status" value="1"/>
</dbReference>
<dbReference type="STRING" id="1185876.BN8_03258"/>